<dbReference type="Pfam" id="PF14435">
    <property type="entry name" value="SUKH-4"/>
    <property type="match status" value="1"/>
</dbReference>
<keyword evidence="2" id="KW-1185">Reference proteome</keyword>
<gene>
    <name evidence="1" type="ORF">GCM10009850_112580</name>
</gene>
<accession>A0ABN3D1U8</accession>
<organism evidence="1 2">
    <name type="scientific">Nonomuraea monospora</name>
    <dbReference type="NCBI Taxonomy" id="568818"/>
    <lineage>
        <taxon>Bacteria</taxon>
        <taxon>Bacillati</taxon>
        <taxon>Actinomycetota</taxon>
        <taxon>Actinomycetes</taxon>
        <taxon>Streptosporangiales</taxon>
        <taxon>Streptosporangiaceae</taxon>
        <taxon>Nonomuraea</taxon>
    </lineage>
</organism>
<name>A0ABN3D1U8_9ACTN</name>
<evidence type="ECO:0000313" key="2">
    <source>
        <dbReference type="Proteomes" id="UP001499843"/>
    </source>
</evidence>
<sequence length="684" mass="74349">MAARPCPKLVATMEVPRDLPSPLLTAFQVVGLPWPDVRIAHFDGVLAELGEHPEAQRLREHVGKLRKIQDTFFEHLRELADDHDDDRMLLARHKDEPCVTGIREAWAETAALMPEFHAALTTFARELLGGPPAVPDYLAAVPAWVEAHPGRGIRDEPTAGRAPAADALLRWREDPYGPRICVVTGSPAAGKTRLLSWFSYSGVWDWSGYPGPAEAAICLRGMDVDDAVGELAGQFKLDGAGLAALDRPVLVTVADAHRSNDPERAFAGLVLPLAVNPHVRLLVELSRADAAEGLGPPAYVLDLDDPRATDRAAFTAWYDAERAARSPFTAGQVYPSPGLAALAARAEGADPGPDLPMDVRVARAWLDALSADARAAAGTLALAFDSIGPYTWRLLHCGRHRDAPEAAARGVAEAASRLPPAEPRLPAYAIGLPALAEAVAPPAAAHGELAAVMRGWPVSAELSPPAYVSNHLAHHERLAGGPGAITPLPLRRPPTRVTRELLEDLYGPDGVTPPHDDEIHPAITHAPTRRFLTEVGLSVDGLNQPGWTGENRRFVEPLTEYWPDSVDELRACAGLPDDLGALFMLDGLDSWYLFLDGRTGVVYEVHEALESARVAHRGVESYAYFVYVIHRERRLWCEGRDTHREAAYWCADDLTLELHTYEPEAMAGDDALWPPTLEDYTLLT</sequence>
<dbReference type="EMBL" id="BAAAQX010000055">
    <property type="protein sequence ID" value="GAA2215790.1"/>
    <property type="molecule type" value="Genomic_DNA"/>
</dbReference>
<comment type="caution">
    <text evidence="1">The sequence shown here is derived from an EMBL/GenBank/DDBJ whole genome shotgun (WGS) entry which is preliminary data.</text>
</comment>
<dbReference type="InterPro" id="IPR025851">
    <property type="entry name" value="SUKH-4"/>
</dbReference>
<dbReference type="Proteomes" id="UP001499843">
    <property type="component" value="Unassembled WGS sequence"/>
</dbReference>
<proteinExistence type="predicted"/>
<reference evidence="1 2" key="1">
    <citation type="journal article" date="2019" name="Int. J. Syst. Evol. Microbiol.">
        <title>The Global Catalogue of Microorganisms (GCM) 10K type strain sequencing project: providing services to taxonomists for standard genome sequencing and annotation.</title>
        <authorList>
            <consortium name="The Broad Institute Genomics Platform"/>
            <consortium name="The Broad Institute Genome Sequencing Center for Infectious Disease"/>
            <person name="Wu L."/>
            <person name="Ma J."/>
        </authorList>
    </citation>
    <scope>NUCLEOTIDE SEQUENCE [LARGE SCALE GENOMIC DNA]</scope>
    <source>
        <strain evidence="1 2">JCM 16114</strain>
    </source>
</reference>
<protein>
    <submittedName>
        <fullName evidence="1">Uncharacterized protein</fullName>
    </submittedName>
</protein>
<evidence type="ECO:0000313" key="1">
    <source>
        <dbReference type="EMBL" id="GAA2215790.1"/>
    </source>
</evidence>